<name>A0ABX8MUN5_9PSED</name>
<feature type="signal peptide" evidence="1">
    <location>
        <begin position="1"/>
        <end position="30"/>
    </location>
</feature>
<evidence type="ECO:0000313" key="3">
    <source>
        <dbReference type="Proteomes" id="UP000693952"/>
    </source>
</evidence>
<organism evidence="2 3">
    <name type="scientific">Pseudomonas sessilinigenes</name>
    <dbReference type="NCBI Taxonomy" id="658629"/>
    <lineage>
        <taxon>Bacteria</taxon>
        <taxon>Pseudomonadati</taxon>
        <taxon>Pseudomonadota</taxon>
        <taxon>Gammaproteobacteria</taxon>
        <taxon>Pseudomonadales</taxon>
        <taxon>Pseudomonadaceae</taxon>
        <taxon>Pseudomonas</taxon>
    </lineage>
</organism>
<dbReference type="Proteomes" id="UP000693952">
    <property type="component" value="Chromosome"/>
</dbReference>
<gene>
    <name evidence="2" type="ORF">KSS89_12150</name>
</gene>
<keyword evidence="1" id="KW-0732">Signal</keyword>
<dbReference type="EMBL" id="CP077074">
    <property type="protein sequence ID" value="QXH42929.1"/>
    <property type="molecule type" value="Genomic_DNA"/>
</dbReference>
<reference evidence="2" key="1">
    <citation type="submission" date="2021-06" db="EMBL/GenBank/DDBJ databases">
        <title>Updating the genus Pseudomonas: Description of 43 new species and partition of the Pseudomonas putida group.</title>
        <authorList>
            <person name="Girard L."/>
            <person name="Lood C."/>
            <person name="Vandamme P."/>
            <person name="Rokni-Zadeh H."/>
            <person name="van Noort V."/>
            <person name="Hofte M."/>
            <person name="Lavigne R."/>
            <person name="De Mot R."/>
        </authorList>
    </citation>
    <scope>NUCLEOTIDE SEQUENCE</scope>
    <source>
        <strain evidence="2">CMR12a</strain>
    </source>
</reference>
<evidence type="ECO:0000313" key="2">
    <source>
        <dbReference type="EMBL" id="QXH42929.1"/>
    </source>
</evidence>
<sequence>MKIDNKAGLPKPGRLGRALAALTLATAAFAAPLAVYAKDPLIPPGAVLAVINNVQIDDQAETFELEDGVVSNFWYGREIDLGGKHYYATFSWFTRDRAAREGEDFIAPDVKVRLADATFELARPGQKQPYDIRSIERKIGFFGAREQPEEVDTSRQALEYRTNDGRLVLAVPTATFDSGYGISGYAVFVFNPNKTPEEDGWVWSYLGQVFSGEDNSAACDDGTVIPCIANQGELNFVAAQGPMPRLLVKFSGTTSAGDTQTRKMGDADDVSYVFDGKQVQYVRQ</sequence>
<accession>A0ABX8MUN5</accession>
<evidence type="ECO:0000256" key="1">
    <source>
        <dbReference type="SAM" id="SignalP"/>
    </source>
</evidence>
<dbReference type="RefSeq" id="WP_068588076.1">
    <property type="nucleotide sequence ID" value="NZ_CP027706.1"/>
</dbReference>
<keyword evidence="3" id="KW-1185">Reference proteome</keyword>
<proteinExistence type="predicted"/>
<feature type="chain" id="PRO_5046917133" evidence="1">
    <location>
        <begin position="31"/>
        <end position="284"/>
    </location>
</feature>
<protein>
    <submittedName>
        <fullName evidence="2">Uncharacterized protein</fullName>
    </submittedName>
</protein>